<dbReference type="PANTHER" id="PTHR23407">
    <property type="entry name" value="ATPASE INHIBITOR/5-FORMYLTETRAHYDROFOLATE CYCLO-LIGASE"/>
    <property type="match status" value="1"/>
</dbReference>
<dbReference type="Pfam" id="PF01812">
    <property type="entry name" value="5-FTHF_cyc-lig"/>
    <property type="match status" value="1"/>
</dbReference>
<dbReference type="EC" id="6.3.3.2" evidence="5"/>
<evidence type="ECO:0000313" key="7">
    <source>
        <dbReference type="Proteomes" id="UP000472270"/>
    </source>
</evidence>
<reference evidence="6" key="2">
    <citation type="submission" date="2025-09" db="UniProtKB">
        <authorList>
            <consortium name="Ensembl"/>
        </authorList>
    </citation>
    <scope>IDENTIFICATION</scope>
</reference>
<name>A0A673GPB5_9TELE</name>
<dbReference type="Proteomes" id="UP000472270">
    <property type="component" value="Unassembled WGS sequence"/>
</dbReference>
<dbReference type="GO" id="GO:0005739">
    <property type="term" value="C:mitochondrion"/>
    <property type="evidence" value="ECO:0007669"/>
    <property type="project" value="TreeGrafter"/>
</dbReference>
<dbReference type="AlphaFoldDB" id="A0A673GPB5"/>
<protein>
    <recommendedName>
        <fullName evidence="5">5-formyltetrahydrofolate cyclo-ligase</fullName>
        <ecNumber evidence="5">6.3.3.2</ecNumber>
    </recommendedName>
</protein>
<dbReference type="SUPFAM" id="SSF100950">
    <property type="entry name" value="NagB/RpiA/CoA transferase-like"/>
    <property type="match status" value="1"/>
</dbReference>
<reference evidence="6" key="1">
    <citation type="submission" date="2025-08" db="UniProtKB">
        <authorList>
            <consortium name="Ensembl"/>
        </authorList>
    </citation>
    <scope>IDENTIFICATION</scope>
</reference>
<dbReference type="GO" id="GO:0009396">
    <property type="term" value="P:folic acid-containing compound biosynthetic process"/>
    <property type="evidence" value="ECO:0007669"/>
    <property type="project" value="TreeGrafter"/>
</dbReference>
<evidence type="ECO:0000313" key="6">
    <source>
        <dbReference type="Ensembl" id="ENSSRHP00000015217.1"/>
    </source>
</evidence>
<evidence type="ECO:0000256" key="2">
    <source>
        <dbReference type="ARBA" id="ARBA00022741"/>
    </source>
</evidence>
<dbReference type="Ensembl" id="ENSSRHT00000015724.1">
    <property type="protein sequence ID" value="ENSSRHP00000015217.1"/>
    <property type="gene ID" value="ENSSRHG00000008452.1"/>
</dbReference>
<dbReference type="GO" id="GO:0005524">
    <property type="term" value="F:ATP binding"/>
    <property type="evidence" value="ECO:0007669"/>
    <property type="project" value="UniProtKB-KW"/>
</dbReference>
<dbReference type="GO" id="GO:0035999">
    <property type="term" value="P:tetrahydrofolate interconversion"/>
    <property type="evidence" value="ECO:0007669"/>
    <property type="project" value="TreeGrafter"/>
</dbReference>
<sequence length="194" mass="22816">MAALRAAKQALRREIKGRVAAVSDQEKLRQSRVVSQKLFRHPKYLSSQRVAVFLNMHDEVRTEDILQDIFKRGKVCFIPRYFTKSSRMDMLRLKDMEEVKTLPLTSWNIRQPADEDHDREEALTTGGIDLPSKLFLWKIYLWRSVCCDEPPQITQCMGNTGHFYKSNGQVMTKIKELFHEESYRARYSKPRSFV</sequence>
<dbReference type="PANTHER" id="PTHR23407:SF1">
    <property type="entry name" value="5-FORMYLTETRAHYDROFOLATE CYCLO-LIGASE"/>
    <property type="match status" value="1"/>
</dbReference>
<organism evidence="6 7">
    <name type="scientific">Sinocyclocheilus rhinocerous</name>
    <dbReference type="NCBI Taxonomy" id="307959"/>
    <lineage>
        <taxon>Eukaryota</taxon>
        <taxon>Metazoa</taxon>
        <taxon>Chordata</taxon>
        <taxon>Craniata</taxon>
        <taxon>Vertebrata</taxon>
        <taxon>Euteleostomi</taxon>
        <taxon>Actinopterygii</taxon>
        <taxon>Neopterygii</taxon>
        <taxon>Teleostei</taxon>
        <taxon>Ostariophysi</taxon>
        <taxon>Cypriniformes</taxon>
        <taxon>Cyprinidae</taxon>
        <taxon>Cyprininae</taxon>
        <taxon>Sinocyclocheilus</taxon>
    </lineage>
</organism>
<evidence type="ECO:0000256" key="4">
    <source>
        <dbReference type="ARBA" id="ARBA00036539"/>
    </source>
</evidence>
<dbReference type="Gene3D" id="3.40.50.10420">
    <property type="entry name" value="NagB/RpiA/CoA transferase-like"/>
    <property type="match status" value="1"/>
</dbReference>
<keyword evidence="2" id="KW-0547">Nucleotide-binding</keyword>
<accession>A0A673GPB5</accession>
<evidence type="ECO:0000256" key="1">
    <source>
        <dbReference type="ARBA" id="ARBA00010638"/>
    </source>
</evidence>
<proteinExistence type="inferred from homology"/>
<gene>
    <name evidence="6" type="primary">LOC107709489</name>
</gene>
<dbReference type="InterPro" id="IPR002698">
    <property type="entry name" value="FTHF_cligase"/>
</dbReference>
<evidence type="ECO:0000256" key="5">
    <source>
        <dbReference type="ARBA" id="ARBA00038966"/>
    </source>
</evidence>
<keyword evidence="7" id="KW-1185">Reference proteome</keyword>
<comment type="catalytic activity">
    <reaction evidence="4">
        <text>(6S)-5-formyl-5,6,7,8-tetrahydrofolate + ATP = (6R)-5,10-methenyltetrahydrofolate + ADP + phosphate</text>
        <dbReference type="Rhea" id="RHEA:10488"/>
        <dbReference type="ChEBI" id="CHEBI:30616"/>
        <dbReference type="ChEBI" id="CHEBI:43474"/>
        <dbReference type="ChEBI" id="CHEBI:57455"/>
        <dbReference type="ChEBI" id="CHEBI:57457"/>
        <dbReference type="ChEBI" id="CHEBI:456216"/>
        <dbReference type="EC" id="6.3.3.2"/>
    </reaction>
</comment>
<comment type="similarity">
    <text evidence="1">Belongs to the 5-formyltetrahydrofolate cyclo-ligase family.</text>
</comment>
<dbReference type="GO" id="GO:0030272">
    <property type="term" value="F:5-formyltetrahydrofolate cyclo-ligase activity"/>
    <property type="evidence" value="ECO:0007669"/>
    <property type="project" value="UniProtKB-EC"/>
</dbReference>
<keyword evidence="3" id="KW-0067">ATP-binding</keyword>
<dbReference type="InterPro" id="IPR037171">
    <property type="entry name" value="NagB/RpiA_transferase-like"/>
</dbReference>
<evidence type="ECO:0000256" key="3">
    <source>
        <dbReference type="ARBA" id="ARBA00022840"/>
    </source>
</evidence>
<dbReference type="InterPro" id="IPR024185">
    <property type="entry name" value="FTHF_cligase-like_sf"/>
</dbReference>